<dbReference type="RefSeq" id="WP_095596864.1">
    <property type="nucleotide sequence ID" value="NZ_BMKN01000001.1"/>
</dbReference>
<name>A0A917EFU3_9RHOB</name>
<feature type="domain" description="Hedgehog/Intein (Hint)" evidence="1">
    <location>
        <begin position="22"/>
        <end position="165"/>
    </location>
</feature>
<dbReference type="EMBL" id="BMKN01000001">
    <property type="protein sequence ID" value="GGE37699.1"/>
    <property type="molecule type" value="Genomic_DNA"/>
</dbReference>
<reference evidence="2" key="1">
    <citation type="journal article" date="2014" name="Int. J. Syst. Evol. Microbiol.">
        <title>Complete genome sequence of Corynebacterium casei LMG S-19264T (=DSM 44701T), isolated from a smear-ripened cheese.</title>
        <authorList>
            <consortium name="US DOE Joint Genome Institute (JGI-PGF)"/>
            <person name="Walter F."/>
            <person name="Albersmeier A."/>
            <person name="Kalinowski J."/>
            <person name="Ruckert C."/>
        </authorList>
    </citation>
    <scope>NUCLEOTIDE SEQUENCE</scope>
    <source>
        <strain evidence="2">CGMCC 1.16012</strain>
    </source>
</reference>
<dbReference type="Proteomes" id="UP000606730">
    <property type="component" value="Unassembled WGS sequence"/>
</dbReference>
<organism evidence="2 3">
    <name type="scientific">Actibacterium pelagium</name>
    <dbReference type="NCBI Taxonomy" id="2029103"/>
    <lineage>
        <taxon>Bacteria</taxon>
        <taxon>Pseudomonadati</taxon>
        <taxon>Pseudomonadota</taxon>
        <taxon>Alphaproteobacteria</taxon>
        <taxon>Rhodobacterales</taxon>
        <taxon>Roseobacteraceae</taxon>
        <taxon>Actibacterium</taxon>
    </lineage>
</organism>
<dbReference type="OrthoDB" id="6305173at2"/>
<evidence type="ECO:0000313" key="3">
    <source>
        <dbReference type="Proteomes" id="UP000606730"/>
    </source>
</evidence>
<accession>A0A917EFU3</accession>
<dbReference type="SUPFAM" id="SSF51294">
    <property type="entry name" value="Hedgehog/intein (Hint) domain"/>
    <property type="match status" value="1"/>
</dbReference>
<keyword evidence="3" id="KW-1185">Reference proteome</keyword>
<proteinExistence type="predicted"/>
<protein>
    <recommendedName>
        <fullName evidence="1">Hedgehog/Intein (Hint) domain-containing protein</fullName>
    </recommendedName>
</protein>
<comment type="caution">
    <text evidence="2">The sequence shown here is derived from an EMBL/GenBank/DDBJ whole genome shotgun (WGS) entry which is preliminary data.</text>
</comment>
<sequence length="213" mass="23730">MSFQQPVTVDARHGSDFAGGIVEGALLRTPCGPRRIETMRPGDMVVTRCEGLQPVRMILSRKVSREEFLKSPDKAPVRIHARGVGPMMPQKPLLLAGDHQIVVPGYRVDGQPDDTPVFVRAKDLLESDETAKIDKSFSSVTFFHLVFDSHVVFMVNGLPVESFHTERSKLDRIHPEVLRKLESAIPSLRETGHVTPAARYALRDQITLLPATF</sequence>
<evidence type="ECO:0000313" key="2">
    <source>
        <dbReference type="EMBL" id="GGE37699.1"/>
    </source>
</evidence>
<gene>
    <name evidence="2" type="ORF">GCM10011517_01840</name>
</gene>
<evidence type="ECO:0000259" key="1">
    <source>
        <dbReference type="Pfam" id="PF13403"/>
    </source>
</evidence>
<reference evidence="2" key="2">
    <citation type="submission" date="2020-09" db="EMBL/GenBank/DDBJ databases">
        <authorList>
            <person name="Sun Q."/>
            <person name="Zhou Y."/>
        </authorList>
    </citation>
    <scope>NUCLEOTIDE SEQUENCE</scope>
    <source>
        <strain evidence="2">CGMCC 1.16012</strain>
    </source>
</reference>
<dbReference type="InterPro" id="IPR028992">
    <property type="entry name" value="Hedgehog/Intein_dom"/>
</dbReference>
<dbReference type="Pfam" id="PF13403">
    <property type="entry name" value="Hint_2"/>
    <property type="match status" value="1"/>
</dbReference>
<dbReference type="AlphaFoldDB" id="A0A917EFU3"/>
<dbReference type="InterPro" id="IPR036844">
    <property type="entry name" value="Hint_dom_sf"/>
</dbReference>